<proteinExistence type="predicted"/>
<dbReference type="EMBL" id="RBRD01000161">
    <property type="protein sequence ID" value="RMQ36703.1"/>
    <property type="molecule type" value="Genomic_DNA"/>
</dbReference>
<sequence>MNQEAIDRLLIDLLRIPPEQRIQNDVAAVIAGINSAALLETVAATPLQQEQIKLLAITEFLACELQMVEAHVTLELHPTSRYRFPLTLTMHRPDGGYVFGRGETAQQALMDIHDYFPQPQEAIA</sequence>
<comment type="caution">
    <text evidence="1">The sequence shown here is derived from an EMBL/GenBank/DDBJ whole genome shotgun (WGS) entry which is preliminary data.</text>
</comment>
<name>A0A3M4L5E8_PSEA0</name>
<reference evidence="1 2" key="1">
    <citation type="submission" date="2018-08" db="EMBL/GenBank/DDBJ databases">
        <title>Recombination of ecologically and evolutionarily significant loci maintains genetic cohesion in the Pseudomonas syringae species complex.</title>
        <authorList>
            <person name="Dillon M."/>
            <person name="Thakur S."/>
            <person name="Almeida R.N.D."/>
            <person name="Weir B.S."/>
            <person name="Guttman D.S."/>
        </authorList>
    </citation>
    <scope>NUCLEOTIDE SEQUENCE [LARGE SCALE GENOMIC DNA]</scope>
    <source>
        <strain evidence="1 2">ICMP 535</strain>
    </source>
</reference>
<protein>
    <submittedName>
        <fullName evidence="1">Uncharacterized protein</fullName>
    </submittedName>
</protein>
<accession>A0A3M4L5E8</accession>
<organism evidence="1 2">
    <name type="scientific">Pseudomonas amygdali pv. mori</name>
    <dbReference type="NCBI Taxonomy" id="34065"/>
    <lineage>
        <taxon>Bacteria</taxon>
        <taxon>Pseudomonadati</taxon>
        <taxon>Pseudomonadota</taxon>
        <taxon>Gammaproteobacteria</taxon>
        <taxon>Pseudomonadales</taxon>
        <taxon>Pseudomonadaceae</taxon>
        <taxon>Pseudomonas</taxon>
        <taxon>Pseudomonas amygdali</taxon>
    </lineage>
</organism>
<dbReference type="RefSeq" id="WP_122389893.1">
    <property type="nucleotide sequence ID" value="NZ_RBRD01000161.1"/>
</dbReference>
<evidence type="ECO:0000313" key="2">
    <source>
        <dbReference type="Proteomes" id="UP000279553"/>
    </source>
</evidence>
<dbReference type="Proteomes" id="UP000279553">
    <property type="component" value="Unassembled WGS sequence"/>
</dbReference>
<dbReference type="AlphaFoldDB" id="A0A3M4L5E8"/>
<evidence type="ECO:0000313" key="1">
    <source>
        <dbReference type="EMBL" id="RMQ36703.1"/>
    </source>
</evidence>
<gene>
    <name evidence="1" type="ORF">ALQ05_101018</name>
</gene>